<dbReference type="Gene3D" id="3.40.50.620">
    <property type="entry name" value="HUPs"/>
    <property type="match status" value="2"/>
</dbReference>
<dbReference type="InterPro" id="IPR050081">
    <property type="entry name" value="Ile-tRNA_ligase"/>
</dbReference>
<proteinExistence type="inferred from homology"/>
<dbReference type="SUPFAM" id="SSF47323">
    <property type="entry name" value="Anticodon-binding domain of a subclass of class I aminoacyl-tRNA synthetases"/>
    <property type="match status" value="2"/>
</dbReference>
<dbReference type="InterPro" id="IPR002301">
    <property type="entry name" value="Ile-tRNA-ligase"/>
</dbReference>
<evidence type="ECO:0000256" key="6">
    <source>
        <dbReference type="ARBA" id="ARBA00022741"/>
    </source>
</evidence>
<keyword evidence="5" id="KW-0479">Metal-binding</keyword>
<dbReference type="Pfam" id="PF06827">
    <property type="entry name" value="zf-FPG_IleRS"/>
    <property type="match status" value="1"/>
</dbReference>
<evidence type="ECO:0000256" key="14">
    <source>
        <dbReference type="SAM" id="MobiDB-lite"/>
    </source>
</evidence>
<evidence type="ECO:0000259" key="16">
    <source>
        <dbReference type="Pfam" id="PF06827"/>
    </source>
</evidence>
<sequence length="1211" mass="137125">MEATFFPKRITASNSVVFALARAKMAMQTSSYKLWSLKSCSSLRETTSVSLLNLRSSSSARVFSLMNMTRYSTYSNDDSCPSRKRRSRGPVMAAKKRSEVTPVVADKMQHCKLTGLLDIVHCPGAKQDDGKYKDTVDLPKTAFGLRANSTVREPELQKIWDDNQVFKRVVERNNGGTFVLHDGPPYANGDLHMGHALNKILKDIINRYKLLQNFRVQYVPGWDCHGLPIELKVLQSLDDDARKELTPLKLRNKAAKFAKSTVQSQMASFKRYGVWADWDQHYLTLHPEYEAAQIEVFGQMAIQGFIYRGRKPVHWSPSSRTALAEAELEVFELVNCCFFLKKPTFYGTLDLTREYNEEHVSKSMYAIFRLVGVPASCDSLKEFLPNLCLAIWTTTPWTIPANAAVAVNNKLQYAVVEVSSASVDSSTSSGDGKKRFGNFMKGDKSLHLIVALDLVSTLESKWGLKLTLKKTVLGSDLENCRYTHPIDSRECPVVIGGDYITTESGTGLVHTAPGHGQEDYVTGLKYGLPLVSPVDDDGKFTEEAGQFRGLDVLGNGNVAVIDYLDEHLSMVMVEPYKHKYPYDWRTKKPTIFRATEQWFASVEGFRDAAMDAINQVTWIPSQAVNRISAMTSGRSDWCISRQRTWGVPIPVFYHIESKEPLMNEETIDHIKSIISQKGSDAWWYMAVEELLPEKYRDKALNYEKGTDTMDVWFDSGSSWAAVLDKRESLNYPADLYLEGTDQHRGWFQSSLLTSIATKGQAPYHGVITHGFVLDERGLKMSKSLGNVVDPRMVIEGGKNQKENPPYSADVLRLWVSSVDYTGDMLIGPQVLCQMSDIYRKLRGTLRFLLANLHDWKADYTVPYSDLPMIDQHALYQLANVVNNIRESYDSYQFFKIFQVIQRFVIVDLSNFYLDVAKDRLYVGGSASFTRRSCQTVLEAHLLSIGRIIAPILPHLAEDMWQHLPFQYTAEDGHVAKFVFESRWPELDAEYLSFPEEEVDFWGKILEFGLVFQSGDSCLSKLTGGGYLYIYDAIQEIHSADRLLYQSFSDYDNLNNYDQLRTEVNKALEVARSGKLIGSSLEAKLYLHCSNECLAERLNKMCEPTNEADALHRIFITSQVEILNSLQDERIEDVQYTGEYLMEEGDKIWIGVSRANGSKCDRCWNYSPQVGSFIEHPLLCGRCHNVVISLQARDLDDLSKVTQSEAKEAIAQ</sequence>
<dbReference type="Gene3D" id="1.10.730.20">
    <property type="match status" value="2"/>
</dbReference>
<comment type="subcellular location">
    <subcellularLocation>
        <location evidence="1">Mitochondrion</location>
    </subcellularLocation>
</comment>
<gene>
    <name evidence="18" type="ORF">RDI58_001299</name>
</gene>
<dbReference type="SUPFAM" id="SSF52374">
    <property type="entry name" value="Nucleotidylyl transferase"/>
    <property type="match status" value="1"/>
</dbReference>
<dbReference type="InterPro" id="IPR001412">
    <property type="entry name" value="aa-tRNA-synth_I_CS"/>
</dbReference>
<dbReference type="AlphaFoldDB" id="A0AAN8UCF3"/>
<dbReference type="PRINTS" id="PR00984">
    <property type="entry name" value="TRNASYNTHILE"/>
</dbReference>
<dbReference type="FunFam" id="1.10.10.830:FF:000003">
    <property type="entry name" value="Isoleucine--tRNA ligase, chloroplastic/mitochondrial"/>
    <property type="match status" value="1"/>
</dbReference>
<dbReference type="HAMAP" id="MF_02002">
    <property type="entry name" value="Ile_tRNA_synth_type1"/>
    <property type="match status" value="1"/>
</dbReference>
<dbReference type="InterPro" id="IPR002300">
    <property type="entry name" value="aa-tRNA-synth_Ia"/>
</dbReference>
<dbReference type="GO" id="GO:0009791">
    <property type="term" value="P:post-embryonic development"/>
    <property type="evidence" value="ECO:0007669"/>
    <property type="project" value="UniProtKB-ARBA"/>
</dbReference>
<organism evidence="18 19">
    <name type="scientific">Solanum bulbocastanum</name>
    <name type="common">Wild potato</name>
    <dbReference type="NCBI Taxonomy" id="147425"/>
    <lineage>
        <taxon>Eukaryota</taxon>
        <taxon>Viridiplantae</taxon>
        <taxon>Streptophyta</taxon>
        <taxon>Embryophyta</taxon>
        <taxon>Tracheophyta</taxon>
        <taxon>Spermatophyta</taxon>
        <taxon>Magnoliopsida</taxon>
        <taxon>eudicotyledons</taxon>
        <taxon>Gunneridae</taxon>
        <taxon>Pentapetalae</taxon>
        <taxon>asterids</taxon>
        <taxon>lamiids</taxon>
        <taxon>Solanales</taxon>
        <taxon>Solanaceae</taxon>
        <taxon>Solanoideae</taxon>
        <taxon>Solaneae</taxon>
        <taxon>Solanum</taxon>
    </lineage>
</organism>
<comment type="caution">
    <text evidence="18">The sequence shown here is derived from an EMBL/GenBank/DDBJ whole genome shotgun (WGS) entry which is preliminary data.</text>
</comment>
<comment type="catalytic activity">
    <reaction evidence="12">
        <text>tRNA(Ile) + L-isoleucine + ATP = L-isoleucyl-tRNA(Ile) + AMP + diphosphate</text>
        <dbReference type="Rhea" id="RHEA:11060"/>
        <dbReference type="Rhea" id="RHEA-COMP:9666"/>
        <dbReference type="Rhea" id="RHEA-COMP:9695"/>
        <dbReference type="ChEBI" id="CHEBI:30616"/>
        <dbReference type="ChEBI" id="CHEBI:33019"/>
        <dbReference type="ChEBI" id="CHEBI:58045"/>
        <dbReference type="ChEBI" id="CHEBI:78442"/>
        <dbReference type="ChEBI" id="CHEBI:78528"/>
        <dbReference type="ChEBI" id="CHEBI:456215"/>
        <dbReference type="EC" id="6.1.1.5"/>
    </reaction>
</comment>
<feature type="domain" description="Aminoacyl-tRNA synthetase class Ia" evidence="15">
    <location>
        <begin position="156"/>
        <end position="824"/>
    </location>
</feature>
<evidence type="ECO:0000256" key="11">
    <source>
        <dbReference type="ARBA" id="ARBA00032665"/>
    </source>
</evidence>
<dbReference type="Proteomes" id="UP001371456">
    <property type="component" value="Unassembled WGS sequence"/>
</dbReference>
<keyword evidence="6 13" id="KW-0547">Nucleotide-binding</keyword>
<evidence type="ECO:0000256" key="1">
    <source>
        <dbReference type="ARBA" id="ARBA00004173"/>
    </source>
</evidence>
<dbReference type="GO" id="GO:0005524">
    <property type="term" value="F:ATP binding"/>
    <property type="evidence" value="ECO:0007669"/>
    <property type="project" value="UniProtKB-KW"/>
</dbReference>
<keyword evidence="4 13" id="KW-0436">Ligase</keyword>
<keyword evidence="9 13" id="KW-0648">Protein biosynthesis</keyword>
<evidence type="ECO:0000256" key="9">
    <source>
        <dbReference type="ARBA" id="ARBA00022917"/>
    </source>
</evidence>
<dbReference type="FunFam" id="3.40.50.620:FF:000111">
    <property type="entry name" value="Mitochondrial isoleucyl-tRNA synthetase"/>
    <property type="match status" value="1"/>
</dbReference>
<dbReference type="Gene3D" id="1.10.10.830">
    <property type="entry name" value="Ile-tRNA synthetase CP2 domain-like"/>
    <property type="match status" value="1"/>
</dbReference>
<evidence type="ECO:0000313" key="18">
    <source>
        <dbReference type="EMBL" id="KAK6803515.1"/>
    </source>
</evidence>
<evidence type="ECO:0000256" key="4">
    <source>
        <dbReference type="ARBA" id="ARBA00022598"/>
    </source>
</evidence>
<dbReference type="InterPro" id="IPR023585">
    <property type="entry name" value="Ile-tRNA-ligase_type1"/>
</dbReference>
<dbReference type="InterPro" id="IPR033708">
    <property type="entry name" value="Anticodon_Ile_BEm"/>
</dbReference>
<keyword evidence="19" id="KW-1185">Reference proteome</keyword>
<dbReference type="FunFam" id="3.90.740.10:FF:000013">
    <property type="entry name" value="Isoleucine--tRNA ligase, chloroplastic/mitochondrial"/>
    <property type="match status" value="1"/>
</dbReference>
<dbReference type="Pfam" id="PF00133">
    <property type="entry name" value="tRNA-synt_1"/>
    <property type="match status" value="1"/>
</dbReference>
<feature type="region of interest" description="Disordered" evidence="14">
    <location>
        <begin position="76"/>
        <end position="95"/>
    </location>
</feature>
<dbReference type="GO" id="GO:0005739">
    <property type="term" value="C:mitochondrion"/>
    <property type="evidence" value="ECO:0007669"/>
    <property type="project" value="UniProtKB-SubCell"/>
</dbReference>
<name>A0AAN8UCF3_SOLBU</name>
<evidence type="ECO:0000259" key="15">
    <source>
        <dbReference type="Pfam" id="PF00133"/>
    </source>
</evidence>
<dbReference type="InterPro" id="IPR010663">
    <property type="entry name" value="Znf_FPG/IleRS"/>
</dbReference>
<dbReference type="Pfam" id="PF08264">
    <property type="entry name" value="Anticodon_1"/>
    <property type="match status" value="1"/>
</dbReference>
<evidence type="ECO:0000313" key="19">
    <source>
        <dbReference type="Proteomes" id="UP001371456"/>
    </source>
</evidence>
<feature type="domain" description="Zinc finger FPG/IleRS-type" evidence="16">
    <location>
        <begin position="1156"/>
        <end position="1182"/>
    </location>
</feature>
<dbReference type="InterPro" id="IPR009080">
    <property type="entry name" value="tRNAsynth_Ia_anticodon-bd"/>
</dbReference>
<feature type="domain" description="Methionyl/Valyl/Leucyl/Isoleucyl-tRNA synthetase anticodon-binding" evidence="17">
    <location>
        <begin position="870"/>
        <end position="999"/>
    </location>
</feature>
<keyword evidence="8 13" id="KW-0067">ATP-binding</keyword>
<dbReference type="EMBL" id="JBANQN010000001">
    <property type="protein sequence ID" value="KAK6803515.1"/>
    <property type="molecule type" value="Genomic_DNA"/>
</dbReference>
<evidence type="ECO:0000259" key="17">
    <source>
        <dbReference type="Pfam" id="PF08264"/>
    </source>
</evidence>
<comment type="similarity">
    <text evidence="2 13">Belongs to the class-I aminoacyl-tRNA synthetase family.</text>
</comment>
<dbReference type="GO" id="GO:0048608">
    <property type="term" value="P:reproductive structure development"/>
    <property type="evidence" value="ECO:0007669"/>
    <property type="project" value="UniProtKB-ARBA"/>
</dbReference>
<evidence type="ECO:0000256" key="10">
    <source>
        <dbReference type="ARBA" id="ARBA00023146"/>
    </source>
</evidence>
<dbReference type="CDD" id="cd07960">
    <property type="entry name" value="Anticodon_Ia_Ile_BEm"/>
    <property type="match status" value="1"/>
</dbReference>
<dbReference type="EC" id="6.1.1.5" evidence="3"/>
<keyword evidence="10 13" id="KW-0030">Aminoacyl-tRNA synthetase</keyword>
<dbReference type="PROSITE" id="PS00178">
    <property type="entry name" value="AA_TRNA_LIGASE_I"/>
    <property type="match status" value="1"/>
</dbReference>
<dbReference type="PANTHER" id="PTHR42765:SF1">
    <property type="entry name" value="ISOLEUCINE--TRNA LIGASE, MITOCHONDRIAL"/>
    <property type="match status" value="1"/>
</dbReference>
<dbReference type="SUPFAM" id="SSF50677">
    <property type="entry name" value="ValRS/IleRS/LeuRS editing domain"/>
    <property type="match status" value="1"/>
</dbReference>
<dbReference type="PANTHER" id="PTHR42765">
    <property type="entry name" value="SOLEUCYL-TRNA SYNTHETASE"/>
    <property type="match status" value="1"/>
</dbReference>
<protein>
    <recommendedName>
        <fullName evidence="3">isoleucine--tRNA ligase</fullName>
        <ecNumber evidence="3">6.1.1.5</ecNumber>
    </recommendedName>
    <alternativeName>
        <fullName evidence="11">Isoleucyl-tRNA synthetase</fullName>
    </alternativeName>
</protein>
<dbReference type="InterPro" id="IPR014729">
    <property type="entry name" value="Rossmann-like_a/b/a_fold"/>
</dbReference>
<evidence type="ECO:0000256" key="13">
    <source>
        <dbReference type="RuleBase" id="RU363035"/>
    </source>
</evidence>
<dbReference type="CDD" id="cd00818">
    <property type="entry name" value="IleRS_core"/>
    <property type="match status" value="1"/>
</dbReference>
<dbReference type="FunFam" id="1.10.730.20:FF:000017">
    <property type="entry name" value="Isoleucyl-tRNA synthetase"/>
    <property type="match status" value="1"/>
</dbReference>
<dbReference type="GO" id="GO:0004822">
    <property type="term" value="F:isoleucine-tRNA ligase activity"/>
    <property type="evidence" value="ECO:0007669"/>
    <property type="project" value="UniProtKB-EC"/>
</dbReference>
<evidence type="ECO:0000256" key="8">
    <source>
        <dbReference type="ARBA" id="ARBA00022840"/>
    </source>
</evidence>
<dbReference type="Gene3D" id="3.90.740.10">
    <property type="entry name" value="Valyl/Leucyl/Isoleucyl-tRNA synthetase, editing domain"/>
    <property type="match status" value="1"/>
</dbReference>
<evidence type="ECO:0000256" key="12">
    <source>
        <dbReference type="ARBA" id="ARBA00048359"/>
    </source>
</evidence>
<dbReference type="InterPro" id="IPR009008">
    <property type="entry name" value="Val/Leu/Ile-tRNA-synth_edit"/>
</dbReference>
<keyword evidence="7" id="KW-0862">Zinc</keyword>
<dbReference type="NCBIfam" id="TIGR00392">
    <property type="entry name" value="ileS"/>
    <property type="match status" value="1"/>
</dbReference>
<evidence type="ECO:0000256" key="7">
    <source>
        <dbReference type="ARBA" id="ARBA00022833"/>
    </source>
</evidence>
<evidence type="ECO:0000256" key="5">
    <source>
        <dbReference type="ARBA" id="ARBA00022723"/>
    </source>
</evidence>
<accession>A0AAN8UCF3</accession>
<evidence type="ECO:0000256" key="2">
    <source>
        <dbReference type="ARBA" id="ARBA00005594"/>
    </source>
</evidence>
<reference evidence="18 19" key="1">
    <citation type="submission" date="2024-02" db="EMBL/GenBank/DDBJ databases">
        <title>de novo genome assembly of Solanum bulbocastanum strain 11H21.</title>
        <authorList>
            <person name="Hosaka A.J."/>
        </authorList>
    </citation>
    <scope>NUCLEOTIDE SEQUENCE [LARGE SCALE GENOMIC DNA]</scope>
    <source>
        <tissue evidence="18">Young leaves</tissue>
    </source>
</reference>
<dbReference type="GO" id="GO:0032543">
    <property type="term" value="P:mitochondrial translation"/>
    <property type="evidence" value="ECO:0007669"/>
    <property type="project" value="TreeGrafter"/>
</dbReference>
<dbReference type="GO" id="GO:0006428">
    <property type="term" value="P:isoleucyl-tRNA aminoacylation"/>
    <property type="evidence" value="ECO:0007669"/>
    <property type="project" value="InterPro"/>
</dbReference>
<dbReference type="GO" id="GO:0000049">
    <property type="term" value="F:tRNA binding"/>
    <property type="evidence" value="ECO:0007669"/>
    <property type="project" value="InterPro"/>
</dbReference>
<dbReference type="GO" id="GO:0046872">
    <property type="term" value="F:metal ion binding"/>
    <property type="evidence" value="ECO:0007669"/>
    <property type="project" value="UniProtKB-KW"/>
</dbReference>
<evidence type="ECO:0000256" key="3">
    <source>
        <dbReference type="ARBA" id="ARBA00013165"/>
    </source>
</evidence>
<dbReference type="InterPro" id="IPR013155">
    <property type="entry name" value="M/V/L/I-tRNA-synth_anticd-bd"/>
</dbReference>
<dbReference type="GO" id="GO:0002161">
    <property type="term" value="F:aminoacyl-tRNA deacylase activity"/>
    <property type="evidence" value="ECO:0007669"/>
    <property type="project" value="InterPro"/>
</dbReference>